<keyword evidence="2" id="KW-1185">Reference proteome</keyword>
<name>A0ABP6LF02_9ACTN</name>
<comment type="caution">
    <text evidence="1">The sequence shown here is derived from an EMBL/GenBank/DDBJ whole genome shotgun (WGS) entry which is preliminary data.</text>
</comment>
<protein>
    <submittedName>
        <fullName evidence="1">Uncharacterized protein</fullName>
    </submittedName>
</protein>
<evidence type="ECO:0000313" key="2">
    <source>
        <dbReference type="Proteomes" id="UP001499930"/>
    </source>
</evidence>
<organism evidence="1 2">
    <name type="scientific">Streptosporangium longisporum</name>
    <dbReference type="NCBI Taxonomy" id="46187"/>
    <lineage>
        <taxon>Bacteria</taxon>
        <taxon>Bacillati</taxon>
        <taxon>Actinomycetota</taxon>
        <taxon>Actinomycetes</taxon>
        <taxon>Streptosporangiales</taxon>
        <taxon>Streptosporangiaceae</taxon>
        <taxon>Streptosporangium</taxon>
    </lineage>
</organism>
<evidence type="ECO:0000313" key="1">
    <source>
        <dbReference type="EMBL" id="GAA3039682.1"/>
    </source>
</evidence>
<accession>A0ABP6LF02</accession>
<reference evidence="2" key="1">
    <citation type="journal article" date="2019" name="Int. J. Syst. Evol. Microbiol.">
        <title>The Global Catalogue of Microorganisms (GCM) 10K type strain sequencing project: providing services to taxonomists for standard genome sequencing and annotation.</title>
        <authorList>
            <consortium name="The Broad Institute Genomics Platform"/>
            <consortium name="The Broad Institute Genome Sequencing Center for Infectious Disease"/>
            <person name="Wu L."/>
            <person name="Ma J."/>
        </authorList>
    </citation>
    <scope>NUCLEOTIDE SEQUENCE [LARGE SCALE GENOMIC DNA]</scope>
    <source>
        <strain evidence="2">JCM 3106</strain>
    </source>
</reference>
<dbReference type="RefSeq" id="WP_344907082.1">
    <property type="nucleotide sequence ID" value="NZ_BAAAWD010000029.1"/>
</dbReference>
<gene>
    <name evidence="1" type="ORF">GCM10017559_80010</name>
</gene>
<sequence>MTSPLPDLPDDPMPDWALDRVLETLGPHREVLEPLLRAATPPDFDR</sequence>
<proteinExistence type="predicted"/>
<dbReference type="Proteomes" id="UP001499930">
    <property type="component" value="Unassembled WGS sequence"/>
</dbReference>
<dbReference type="EMBL" id="BAAAWD010000029">
    <property type="protein sequence ID" value="GAA3039682.1"/>
    <property type="molecule type" value="Genomic_DNA"/>
</dbReference>